<dbReference type="SUPFAM" id="SSF47336">
    <property type="entry name" value="ACP-like"/>
    <property type="match status" value="5"/>
</dbReference>
<dbReference type="GO" id="GO:0009239">
    <property type="term" value="P:enterobactin biosynthetic process"/>
    <property type="evidence" value="ECO:0007669"/>
    <property type="project" value="TreeGrafter"/>
</dbReference>
<dbReference type="PROSITE" id="PS00455">
    <property type="entry name" value="AMP_BINDING"/>
    <property type="match status" value="5"/>
</dbReference>
<dbReference type="InterPro" id="IPR009081">
    <property type="entry name" value="PP-bd_ACP"/>
</dbReference>
<feature type="domain" description="Carrier" evidence="6">
    <location>
        <begin position="3160"/>
        <end position="3234"/>
    </location>
</feature>
<keyword evidence="8" id="KW-1185">Reference proteome</keyword>
<evidence type="ECO:0000256" key="4">
    <source>
        <dbReference type="ARBA" id="ARBA00022553"/>
    </source>
</evidence>
<keyword evidence="3" id="KW-0596">Phosphopantetheine</keyword>
<dbReference type="Gene3D" id="3.30.559.30">
    <property type="entry name" value="Nonribosomal peptide synthetase, condensation domain"/>
    <property type="match status" value="5"/>
</dbReference>
<dbReference type="FunFam" id="3.40.50.980:FF:000001">
    <property type="entry name" value="Non-ribosomal peptide synthetase"/>
    <property type="match status" value="5"/>
</dbReference>
<dbReference type="FunFam" id="1.10.1200.10:FF:000005">
    <property type="entry name" value="Nonribosomal peptide synthetase 1"/>
    <property type="match status" value="2"/>
</dbReference>
<dbReference type="InterPro" id="IPR006162">
    <property type="entry name" value="Ppantetheine_attach_site"/>
</dbReference>
<dbReference type="CDD" id="cd19531">
    <property type="entry name" value="LCL_NRPS-like"/>
    <property type="match status" value="2"/>
</dbReference>
<evidence type="ECO:0000256" key="5">
    <source>
        <dbReference type="ARBA" id="ARBA00022598"/>
    </source>
</evidence>
<dbReference type="Pfam" id="PF13193">
    <property type="entry name" value="AMP-binding_C"/>
    <property type="match status" value="5"/>
</dbReference>
<dbReference type="NCBIfam" id="TIGR01733">
    <property type="entry name" value="AA-adenyl-dom"/>
    <property type="match status" value="5"/>
</dbReference>
<evidence type="ECO:0000256" key="3">
    <source>
        <dbReference type="ARBA" id="ARBA00022450"/>
    </source>
</evidence>
<dbReference type="PANTHER" id="PTHR45527:SF14">
    <property type="entry name" value="PLIPASTATIN SYNTHASE SUBUNIT B"/>
    <property type="match status" value="1"/>
</dbReference>
<evidence type="ECO:0000256" key="2">
    <source>
        <dbReference type="ARBA" id="ARBA00006432"/>
    </source>
</evidence>
<dbReference type="PANTHER" id="PTHR45527">
    <property type="entry name" value="NONRIBOSOMAL PEPTIDE SYNTHETASE"/>
    <property type="match status" value="1"/>
</dbReference>
<dbReference type="GO" id="GO:0043041">
    <property type="term" value="P:amino acid activation for nonribosomal peptide biosynthetic process"/>
    <property type="evidence" value="ECO:0007669"/>
    <property type="project" value="TreeGrafter"/>
</dbReference>
<feature type="domain" description="Carrier" evidence="6">
    <location>
        <begin position="1023"/>
        <end position="1098"/>
    </location>
</feature>
<dbReference type="Proteomes" id="UP000484015">
    <property type="component" value="Unassembled WGS sequence"/>
</dbReference>
<proteinExistence type="inferred from homology"/>
<evidence type="ECO:0000256" key="1">
    <source>
        <dbReference type="ARBA" id="ARBA00001957"/>
    </source>
</evidence>
<dbReference type="Gene3D" id="3.30.559.10">
    <property type="entry name" value="Chloramphenicol acetyltransferase-like domain"/>
    <property type="match status" value="5"/>
</dbReference>
<dbReference type="FunFam" id="3.30.559.10:FF:000012">
    <property type="entry name" value="Non-ribosomal peptide synthetase"/>
    <property type="match status" value="2"/>
</dbReference>
<dbReference type="CDD" id="cd05930">
    <property type="entry name" value="A_NRPS"/>
    <property type="match status" value="1"/>
</dbReference>
<dbReference type="GO" id="GO:0009366">
    <property type="term" value="C:enterobactin synthetase complex"/>
    <property type="evidence" value="ECO:0007669"/>
    <property type="project" value="TreeGrafter"/>
</dbReference>
<dbReference type="Pfam" id="PF00668">
    <property type="entry name" value="Condensation"/>
    <property type="match status" value="5"/>
</dbReference>
<dbReference type="GO" id="GO:0031177">
    <property type="term" value="F:phosphopantetheine binding"/>
    <property type="evidence" value="ECO:0007669"/>
    <property type="project" value="InterPro"/>
</dbReference>
<feature type="domain" description="Carrier" evidence="6">
    <location>
        <begin position="2088"/>
        <end position="2162"/>
    </location>
</feature>
<evidence type="ECO:0000259" key="6">
    <source>
        <dbReference type="PROSITE" id="PS50075"/>
    </source>
</evidence>
<dbReference type="PROSITE" id="PS00012">
    <property type="entry name" value="PHOSPHOPANTETHEINE"/>
    <property type="match status" value="4"/>
</dbReference>
<dbReference type="Gene3D" id="2.30.38.10">
    <property type="entry name" value="Luciferase, Domain 3"/>
    <property type="match status" value="5"/>
</dbReference>
<dbReference type="FunFam" id="1.10.1200.10:FF:000016">
    <property type="entry name" value="Non-ribosomal peptide synthase"/>
    <property type="match status" value="2"/>
</dbReference>
<dbReference type="CDD" id="cd17643">
    <property type="entry name" value="A_NRPS_Cytc1-like"/>
    <property type="match status" value="2"/>
</dbReference>
<dbReference type="InterPro" id="IPR010071">
    <property type="entry name" value="AA_adenyl_dom"/>
</dbReference>
<organism evidence="7 8">
    <name type="scientific">Pseudoduganella ginsengisoli</name>
    <dbReference type="NCBI Taxonomy" id="1462440"/>
    <lineage>
        <taxon>Bacteria</taxon>
        <taxon>Pseudomonadati</taxon>
        <taxon>Pseudomonadota</taxon>
        <taxon>Betaproteobacteria</taxon>
        <taxon>Burkholderiales</taxon>
        <taxon>Oxalobacteraceae</taxon>
        <taxon>Telluria group</taxon>
        <taxon>Pseudoduganella</taxon>
    </lineage>
</organism>
<dbReference type="SUPFAM" id="SSF52777">
    <property type="entry name" value="CoA-dependent acyltransferases"/>
    <property type="match status" value="10"/>
</dbReference>
<dbReference type="InterPro" id="IPR020845">
    <property type="entry name" value="AMP-binding_CS"/>
</dbReference>
<dbReference type="EMBL" id="WNLA01000021">
    <property type="protein sequence ID" value="MTW05177.1"/>
    <property type="molecule type" value="Genomic_DNA"/>
</dbReference>
<comment type="caution">
    <text evidence="7">The sequence shown here is derived from an EMBL/GenBank/DDBJ whole genome shotgun (WGS) entry which is preliminary data.</text>
</comment>
<comment type="cofactor">
    <cofactor evidence="1">
        <name>pantetheine 4'-phosphate</name>
        <dbReference type="ChEBI" id="CHEBI:47942"/>
    </cofactor>
</comment>
<dbReference type="CDD" id="cd17652">
    <property type="entry name" value="A_NRPS_CmdD_like"/>
    <property type="match status" value="1"/>
</dbReference>
<dbReference type="SUPFAM" id="SSF56801">
    <property type="entry name" value="Acetyl-CoA synthetase-like"/>
    <property type="match status" value="5"/>
</dbReference>
<dbReference type="NCBIfam" id="NF003417">
    <property type="entry name" value="PRK04813.1"/>
    <property type="match status" value="5"/>
</dbReference>
<evidence type="ECO:0000313" key="7">
    <source>
        <dbReference type="EMBL" id="MTW05177.1"/>
    </source>
</evidence>
<dbReference type="GO" id="GO:0047527">
    <property type="term" value="F:2,3-dihydroxybenzoate-serine ligase activity"/>
    <property type="evidence" value="ECO:0007669"/>
    <property type="project" value="TreeGrafter"/>
</dbReference>
<protein>
    <submittedName>
        <fullName evidence="7">Amino acid adenylation domain-containing protein</fullName>
    </submittedName>
</protein>
<dbReference type="CDD" id="cd12117">
    <property type="entry name" value="A_NRPS_Srf_like"/>
    <property type="match status" value="1"/>
</dbReference>
<sequence>MNNRDRDLAKLQNAILQQRLQKRMKERAATQDGHSAIAPADRNAPLPLSFSQQRLWFVDQLDREAGAAYHMAAGLRLSGTLHTATLQAALDRIVARHEVLRTTLVGVGGQPSQVIAPADTGFALAVRDLTALDAAAQADAITAISKQEAQAPFDLGTGPLIRGQLLRLADDEHILLVTKHHIISDGWSSAVLVREIAALYGAFAEGRPDPLPPLAIQYADYAAWQHSQLQGERLQGHVDFWKAHLAGAPELLDVAADRPRPAQQNYDGAVCRFSLPAALADGLKALSQRHGATLFMTMLAAWSALLARLSGQHDLVIGTPVANRPHAELEPLIGFFVNTLALRVQLDDDTGVAALLQQVKASTLQAYEHAELPFEQVVEALQPVRSMSYSPLVQVTVSLNNTPGDTTLRLPGLAITPMEQAHHSAQFDLNLALNDHGDSMTGELRYATALYDAASIERMAGYFQRLLAAMVADDQQPISRIALLDDPQRTQLLVQFNDNARPYPKDGMIHRLFEEQAATRPDATALVFDGRNISYAQLNAHANAIAHHLLELGVQPDDRVGLCALRGIDMVAAMLGILKAGGAYVPLDPEYPAERLAFMLADCAPVAVLCAPELAHKLPPLSTPQQSIPLLPLDHPRYAYGAPKHHANPVLPQLTARHLAYVIYTSGSTGNPKGVMIEHHNVLQLVINEPCVQIQADDKVAFCANPAFDASTWEVWITLLNGATLVVVPHAVLLDPQAFGALLQQQAVTILHLTVGLFHQYATPLAHVFRKLNYLVFGGDQASLAVVANVRKHSAPRHLLHTYGPTETTTFTVTLEVDDAIHSAHSLSIGRPIANTHLYILDRHLQPVPLGVAGELYIGGAGVARGYLNRPELTQERFIPDPFSGVPGARLYKTGDLGRWAPNGCIDFLGRNDFQVKIRGFRIELGEIEGRLLECDGVREAVVLARQDQPGDKRLVAYLLAEDGATLTAAALRSALSASLAEYMIPSAFVTLDAYPLTPNGKLDRRALPAPDSAALATREYEAPQGATEHAIAAIWQELLGAERVGRNDHFFELGGHSLKAVRMVARLREQLGVDLTLRALFAQPTLAEFAALAEGAQHTGMGATMGVIIPADRSAPLPLSFAQQRLWFVSQLDHNASLAYHMPAALRLKGRLDGGALQAALDRIVARHEVLRTTLVEADGAPVQRIGAPDCGFALGHRDLCHLSGHEQAAAVARFSTDEASQPFDLATGPLIRGQLLRLSEAEHVLLITQHHIVSDGWSSAVLVRELSALYAAFSQGLPDPLPPLAIQYADYAAWQRDWLQGDMLQAQRAFWTSHLSGAPELLELPTDRPRGAKQSYAGSVQQVVLPSALSDSLKALSQRHGATLFMTLLAAWSALLSRLSGQGDVVIGTPVANRRRAEVEPLIGFFVNTLALRVTLEPETTVAGLLQQVKATAIHAYDHADLPFEQVVDALAPNRSMSHSPLFQAMFSMTPEGGRLAMPGLEVSDAGQVHEVAQFDLSLALTDADSHIEGSLRYNSDLYDASTIARMLEHYVLLLSGMVQDDQLAVSRIDILPAAQRQQLLGEFNGDGAAFASDHLMHQQFEAQAAARPDAVAVVCDGETLTYDQLNRRANQLAHRLMAQGVGPDSRVAICVERGIGMVVGLLAILKAGGGYVPLDPNYPADRLAYMLGDCEPAALVTQSSLAGTLPATAAPVVLLDDDADAPEHNPAVDGLAPHHLAYIIYTSGSTGMPKGVMIEHANVARLFTATGHWFGFNHNDVWTLFHSFAFDFSVWELWGALAYGGRLVVVPYAVSRSPQEFYALLSREGVTVLNQTPSAFRQLVAAQAGSTLPHSLRTVVFGGEALDVAALRPWYHDSRNGATQLVNMYGITETTVHVSYRALSPADCERAGSSPIGRQIPDLQIHILDPHGQLVPIGVAGEMYVGGAGVARAYLNRPELSSQRFIADPFSQRPGARLYRTGDVARRLPDGSIDYIGRIDFQVKIRGFRIELGEIEAKLAACAGVRDAFVLVREDTPGDKRLVAYYTVNEAETTAEALRTALLQQLPDYMVPAAYVQLDTLPLTANGKLDRKALPAPDSTAYARHEYVAPQGPVETALSDIWCEVLGLERAGIHDNYFDIGGDSIRSIGIVAKAKERGLDLAIVDLFQHPTIAALAAALAQRGDGQVQEPAAELPAISEDDAAKLPAAVEDAYPVTMLQMGMIFHNELAQGSGLYHDVFSNYLALPAWDEQALRVVLAALVRKHPVLRTGFDLRHYSEPLQLVYRDAAIPLTVTDISTLDTAAQDALIGRFIDAERQTSFDLSSAPLLRIFVHVRGPKAIQYTLSFHHAILDGWSVASLQTELFNAYFALIESGERTLELPALALTPKATATRERQALASRQQQAFWQTYLADHQHTPLPPADGPVAEEMERTRGMHVDADVAASLQSLAQTLAVPLRTVLLCAHLRVASMLDGSDDVTVGMICNVRPELADGDKVLGLFLNTLPLRQHLPRASWTDLIRQTYANELDVLAHRHYPYFQLHADNGRNPFYDITFNYTNFHVYDDLKAAPVQEGYNKAFEATGYGLDVNFNVKPGRGIHVELNTSSLSAAQTGRILGYFEAVLADIARHPDAGHHASDFLAAPERELVEHVFPATAATPAPAPQTLVQQAFEAQAASHPDTPALVFDGAIVSYGELNARANRLAHALRSSGVQPDQRVAICLPRGIDMVVSMLAVLKSGGGYVPLDPAYPAQRLAYMVDDSAPAAVITRTAQLAMLPALDVPVLALDSMETQLMELPDANPDAAAMGLHSGHLAYVIYTSGSTGQPKGVMVTHANTVHLVQGHVAATGLTGCDRVLQFASFSFDVSVGEVFPALSVGATLVMRPADMVAPDQRFLDFLDLYQVTVCDLPTAFWHQWAQDESLKQRAMPSLRLVIVGGEKAETRHLAAWMAAPGLVNCRWLNAYGPTEATVTATTIAYGRNDALPCGAIPIGRPLANTQVRILDAHLRAVPLGVAGEIYIGGAGVARGYLNRPELTAERFIDDPATPGGRLYRTGDLGRWNTDGTIAYLGRRDFQVKIRGFRIELGEIEARLAACNGVREALVVVREDQPGDKRLVAYVIAQDGASVPPSALRTELSAELADYMVPAAFVQLAAFPVTPNGKIDQKALPAPDGAAVAGRVYHAPQGPVETAIAGIWQTLLGVQQVGRDDNFFELGGHSLMVVRLIEQMRAAHLALDVGTVFAAPTVASMAAAIAGQAATGFTAPPNLIPANCSAITPDMLPLVALTQQQIGQIAATVPQGAAGIQDIYPLGPLQEGILFHHMLSPENDAYRLRSTLAFDSRSRLDAFVGALQQIISRHDILRTTIRWAGLPHAVQVVLRDTQLPVTEVALAAGGDATAQFLALTDPRQASLPLDSAPLLRATIAANPETGEWLLALLHHHIVCDHVTIELMMTELQVLMHRGAAYLAPSLPYRNFIAQTLATPATEHEAYFKRKLGDVSEPTAAFGVLNVQGDGGPLDEVHVELDAGVSAAVRDAARKAGVTPAVLFHAAMARMLAQCSGRDDVVFGSVMSGRLQGSEGVGQVLGMFINTLPIRITLEGRNARELVSETYASLRELLDHEQASLAMAQRCSGVTPPMPLFTALFNFRHSHHDTSADAGVAAESAWDGIRSLSNDERSNYPLTVNVDDFGHGFGISAQCTHGISAARVGAYLQTAMASLISALESGGDQQASLLTILPSEERLQLLGEFNGDGAAFASDHLMHQQFEAQAAARPDAVAVVCDGETLTYDQLNRRANQLAHRLMAQGVGPDSRVAICVERGIGMVVGLLAILKAGGGYVPLDPNYPADRLAYMLGDCEPAALVTQASLAGTLPATAAPVVLLDDAFQGPDHNPTVDGLAPHHLAYIIYTSGSTGMPKGVMIEHANVARLFSATDHWFGFNHTDVWTLFHSFAFDFSVWELWGALAYGGRLVVVPYAVSRSPQEFYALLSREGVTVLNQTPSAFRQLVAAQAASTLPHSLRTVVFGGEALDVAALRPWYQDSRNGATQLVNMYGITETTVHVSYRALSPADCERAGSSPIGRQIPDLQIHILDPHGQLVPIGVAGEMYVGGAGVARAYLNRPELSSQRFIADPFSQRPGARLYRTGDVARRLPDGSIDYIGRIDFQVKIRGFRIELGEIEAKLAACAGVRDAFVLVREDTPGDKRLVAYYTVNEAETTAEALRTALLQQLPDYMVPAAYVQLDTLPLTANGKLDRKALPAPDSTAYARHEYVAPQGPVETALSDIWCEVLGLERAGIHDNYFDIGGDSIRSIGIVAKAKERGLDLAIVDLFQHPTIAALAAALAQRGDGQVQEPAAELPAISEDDAAKLPATVEDAYPVTMLQMGMIFHNELAQGSGLYHDVFSNYLALPAWDEQALRVVLAALVRKHPVLRTGFDLRHYSEPLQLVYHDAAIPLTVTDISTLDTAAQDALIGRFIDAERQTSFDLGSAPLLRIFVHVRGPKAIQYTLSFHHAILDGWSVASLQTELFNAYFALIASGERTLELPALALTPKATATRERQALASRQQQAFWQTYLADHQHTPLPPADGPVAEEMERTRSVHIEAGITAALQELAQTLAVPVRTVLLCAHMQVVSMLAGKDDVTTGLVCNVRPELADGDKVLGLFLNTLPFRQRLAGASWSDRITATYRDELDVLAHRHYPYFQLYADNGRNPLYDIAFNFTNFHVYEGLSSAPQEQGLQQAFEATGHGLGVNVSYSAAGGIDVQLNPGSLSVAQTERILGYYQAALAAMAADPHAVPDSFALLAADEQHQLRHAFNATDADFGDVRLIHQRFEAQAAARPDACALVFANQSLTYAQLNVRANQLAHHLRGMGVQPDQRVAICVERGIDMVVGLLATLKAGAAYVPLDPAYPAERLTYMVEDCQPAVLLTQQALLANLPAQRVPVLAIDALAAELAAQPANNPAADAIGLQGSHLAYVIYTSGSTGQPKGVMVQHAGLCNLAAAQIELFGVRPDSRVLQFVSFSFDVCISEITMALCSGAALHLADAASLLPGAPLLETLKQRAITHVSLPMAVLAALPQDAGLGPLQALIVGGEALPAPLARHWGSRYALFNSYGPTEATVCASNYRCIGNEDGAVPIGRPLANTHIHVLDSQLRPVPLGVAGEIHIGGAGVARGYLNRPELTAERFIADPFSAVPGARLYKTGDQGRWLADGNLEFIGRTDFQVKIRGFRIELGEIESRLAACSGVREAAVVVREDRPGDKRLVAYVTGAEGVTPDAATLRAELAASLAGHMVPDAYVVLERFPLTPNGKLDRKALPAPYRSRNDAGYMAPRNPAEQQLADIWADVLGLDRAGIHDSFFELGGNSLLLVKMHARLDGLHPGRLSIADYFKHTTIAALAQYLDSGNTASARLPDALSRAEMRKSRLAQKNTRAQRGN</sequence>
<dbReference type="SMART" id="SM00823">
    <property type="entry name" value="PKS_PP"/>
    <property type="match status" value="5"/>
</dbReference>
<dbReference type="InterPro" id="IPR020806">
    <property type="entry name" value="PKS_PP-bd"/>
</dbReference>
<gene>
    <name evidence="7" type="ORF">GM668_24170</name>
</gene>
<dbReference type="Gene3D" id="3.40.50.1820">
    <property type="entry name" value="alpha/beta hydrolase"/>
    <property type="match status" value="1"/>
</dbReference>
<dbReference type="Gene3D" id="3.30.300.30">
    <property type="match status" value="5"/>
</dbReference>
<dbReference type="InterPro" id="IPR036736">
    <property type="entry name" value="ACP-like_sf"/>
</dbReference>
<dbReference type="InterPro" id="IPR025110">
    <property type="entry name" value="AMP-bd_C"/>
</dbReference>
<dbReference type="GO" id="GO:0072330">
    <property type="term" value="P:monocarboxylic acid biosynthetic process"/>
    <property type="evidence" value="ECO:0007669"/>
    <property type="project" value="UniProtKB-ARBA"/>
</dbReference>
<dbReference type="PROSITE" id="PS50075">
    <property type="entry name" value="CARRIER"/>
    <property type="match status" value="5"/>
</dbReference>
<dbReference type="Gene3D" id="1.10.1200.10">
    <property type="entry name" value="ACP-like"/>
    <property type="match status" value="4"/>
</dbReference>
<evidence type="ECO:0000313" key="8">
    <source>
        <dbReference type="Proteomes" id="UP000484015"/>
    </source>
</evidence>
<accession>A0A6L6Q5Y7</accession>
<dbReference type="OrthoDB" id="6297021at2"/>
<dbReference type="InterPro" id="IPR023213">
    <property type="entry name" value="CAT-like_dom_sf"/>
</dbReference>
<dbReference type="RefSeq" id="WP_155441529.1">
    <property type="nucleotide sequence ID" value="NZ_WNLA01000021.1"/>
</dbReference>
<name>A0A6L6Q5Y7_9BURK</name>
<feature type="domain" description="Carrier" evidence="6">
    <location>
        <begin position="4247"/>
        <end position="4321"/>
    </location>
</feature>
<dbReference type="Pfam" id="PF00550">
    <property type="entry name" value="PP-binding"/>
    <property type="match status" value="5"/>
</dbReference>
<dbReference type="InterPro" id="IPR029058">
    <property type="entry name" value="AB_hydrolase_fold"/>
</dbReference>
<dbReference type="CDD" id="cd19544">
    <property type="entry name" value="E-C_NRPS"/>
    <property type="match status" value="1"/>
</dbReference>
<comment type="similarity">
    <text evidence="2">Belongs to the ATP-dependent AMP-binding enzyme family.</text>
</comment>
<keyword evidence="5" id="KW-0436">Ligase</keyword>
<keyword evidence="4" id="KW-0597">Phosphoprotein</keyword>
<dbReference type="FunFam" id="3.30.559.30:FF:000001">
    <property type="entry name" value="Non-ribosomal peptide synthetase"/>
    <property type="match status" value="2"/>
</dbReference>
<dbReference type="InterPro" id="IPR045851">
    <property type="entry name" value="AMP-bd_C_sf"/>
</dbReference>
<reference evidence="7 8" key="1">
    <citation type="submission" date="2019-11" db="EMBL/GenBank/DDBJ databases">
        <title>Type strains purchased from KCTC, JCM and DSMZ.</title>
        <authorList>
            <person name="Lu H."/>
        </authorList>
    </citation>
    <scope>NUCLEOTIDE SEQUENCE [LARGE SCALE GENOMIC DNA]</scope>
    <source>
        <strain evidence="7 8">KCTC 42409</strain>
    </source>
</reference>
<dbReference type="InterPro" id="IPR000873">
    <property type="entry name" value="AMP-dep_synth/lig_dom"/>
</dbReference>
<dbReference type="FunFam" id="3.30.300.30:FF:000010">
    <property type="entry name" value="Enterobactin synthetase component F"/>
    <property type="match status" value="5"/>
</dbReference>
<feature type="domain" description="Carrier" evidence="6">
    <location>
        <begin position="5305"/>
        <end position="5380"/>
    </location>
</feature>
<dbReference type="FunFam" id="2.30.38.10:FF:000001">
    <property type="entry name" value="Non-ribosomal peptide synthetase PvdI"/>
    <property type="match status" value="5"/>
</dbReference>
<dbReference type="InterPro" id="IPR001242">
    <property type="entry name" value="Condensation_dom"/>
</dbReference>
<dbReference type="Pfam" id="PF00501">
    <property type="entry name" value="AMP-binding"/>
    <property type="match status" value="5"/>
</dbReference>
<dbReference type="FunFam" id="3.40.50.12780:FF:000012">
    <property type="entry name" value="Non-ribosomal peptide synthetase"/>
    <property type="match status" value="5"/>
</dbReference>
<dbReference type="GO" id="GO:0005829">
    <property type="term" value="C:cytosol"/>
    <property type="evidence" value="ECO:0007669"/>
    <property type="project" value="TreeGrafter"/>
</dbReference>
<dbReference type="FunFam" id="3.40.50.980:FF:000002">
    <property type="entry name" value="Enterobactin synthetase component F"/>
    <property type="match status" value="2"/>
</dbReference>
<dbReference type="Gene3D" id="3.40.50.980">
    <property type="match status" value="10"/>
</dbReference>